<evidence type="ECO:0000313" key="1">
    <source>
        <dbReference type="EMBL" id="KAJ9576434.1"/>
    </source>
</evidence>
<gene>
    <name evidence="1" type="ORF">L9F63_006647</name>
</gene>
<dbReference type="Pfam" id="PF10184">
    <property type="entry name" value="DUF2358"/>
    <property type="match status" value="1"/>
</dbReference>
<reference evidence="1" key="1">
    <citation type="journal article" date="2023" name="IScience">
        <title>Live-bearing cockroach genome reveals convergent evolutionary mechanisms linked to viviparity in insects and beyond.</title>
        <authorList>
            <person name="Fouks B."/>
            <person name="Harrison M.C."/>
            <person name="Mikhailova A.A."/>
            <person name="Marchal E."/>
            <person name="English S."/>
            <person name="Carruthers M."/>
            <person name="Jennings E.C."/>
            <person name="Chiamaka E.L."/>
            <person name="Frigard R.A."/>
            <person name="Pippel M."/>
            <person name="Attardo G.M."/>
            <person name="Benoit J.B."/>
            <person name="Bornberg-Bauer E."/>
            <person name="Tobe S.S."/>
        </authorList>
    </citation>
    <scope>NUCLEOTIDE SEQUENCE</scope>
    <source>
        <strain evidence="1">Stay&amp;Tobe</strain>
    </source>
</reference>
<dbReference type="Proteomes" id="UP001233999">
    <property type="component" value="Unassembled WGS sequence"/>
</dbReference>
<organism evidence="1 2">
    <name type="scientific">Diploptera punctata</name>
    <name type="common">Pacific beetle cockroach</name>
    <dbReference type="NCBI Taxonomy" id="6984"/>
    <lineage>
        <taxon>Eukaryota</taxon>
        <taxon>Metazoa</taxon>
        <taxon>Ecdysozoa</taxon>
        <taxon>Arthropoda</taxon>
        <taxon>Hexapoda</taxon>
        <taxon>Insecta</taxon>
        <taxon>Pterygota</taxon>
        <taxon>Neoptera</taxon>
        <taxon>Polyneoptera</taxon>
        <taxon>Dictyoptera</taxon>
        <taxon>Blattodea</taxon>
        <taxon>Blaberoidea</taxon>
        <taxon>Blaberidae</taxon>
        <taxon>Diplopterinae</taxon>
        <taxon>Diploptera</taxon>
    </lineage>
</organism>
<accession>A0AAD8E4F4</accession>
<dbReference type="EMBL" id="JASPKZ010009790">
    <property type="protein sequence ID" value="KAJ9576434.1"/>
    <property type="molecule type" value="Genomic_DNA"/>
</dbReference>
<sequence length="298" mass="33908">MTSGSLGMAICLRTVSCTLKPVNKFVSSRKHVDLVHLHRRLPQHESKSKFLEEFLGLRCMGSMTLNSTKTLPYSSTSQWCCYPSSHVEEEINAESEMCTATSMRTESDANNTLNVSDVHKNSQKPSNEHLDKVYNVLRETLPNLFVQPLDYSIYHNNLIFENNIRGTRSVGLYRYVKQIALLRTIGHFKFAYVKFEILKITMHPEDGTVKIRWRIRGISGLKVLFTFWKYKLWYDGFSIFYVGADGLVFKHIADKMMPDSDKSPAEVKRSTLAAKLAMCVGMLSRPTAADLSPFSSSI</sequence>
<dbReference type="AlphaFoldDB" id="A0AAD8E4F4"/>
<keyword evidence="2" id="KW-1185">Reference proteome</keyword>
<proteinExistence type="predicted"/>
<dbReference type="PANTHER" id="PTHR31094:SF2">
    <property type="entry name" value="RIKEN CDNA 2310061I04 GENE"/>
    <property type="match status" value="1"/>
</dbReference>
<name>A0AAD8E4F4_DIPPU</name>
<evidence type="ECO:0000313" key="2">
    <source>
        <dbReference type="Proteomes" id="UP001233999"/>
    </source>
</evidence>
<dbReference type="InterPro" id="IPR018790">
    <property type="entry name" value="DUF2358"/>
</dbReference>
<reference evidence="1" key="2">
    <citation type="submission" date="2023-05" db="EMBL/GenBank/DDBJ databases">
        <authorList>
            <person name="Fouks B."/>
        </authorList>
    </citation>
    <scope>NUCLEOTIDE SEQUENCE</scope>
    <source>
        <strain evidence="1">Stay&amp;Tobe</strain>
        <tissue evidence="1">Testes</tissue>
    </source>
</reference>
<dbReference type="PANTHER" id="PTHR31094">
    <property type="entry name" value="RIKEN CDNA 2310061I04 GENE"/>
    <property type="match status" value="1"/>
</dbReference>
<protein>
    <submittedName>
        <fullName evidence="1">Uncharacterized protein</fullName>
    </submittedName>
</protein>
<comment type="caution">
    <text evidence="1">The sequence shown here is derived from an EMBL/GenBank/DDBJ whole genome shotgun (WGS) entry which is preliminary data.</text>
</comment>